<dbReference type="InterPro" id="IPR038257">
    <property type="entry name" value="CRISPR-assoc_Cas3_HD_sf"/>
</dbReference>
<protein>
    <recommendedName>
        <fullName evidence="5">CRISPR-associated endonuclease Cas3</fullName>
    </recommendedName>
</protein>
<proteinExistence type="predicted"/>
<dbReference type="Proteomes" id="UP000657075">
    <property type="component" value="Unassembled WGS sequence"/>
</dbReference>
<sequence>MNICYSYNKEGKVERYENHIKSAVAAWSVIKPYYEKVLDRVLGKLEFDPIAVALAIHDLGKLTNAYEMSPRNFRHEIFSGYAMYKILGKRPEDVKMILSLAVTLHHENILMGVYVGELGERYLTISNIRRILDTFKDKLKPNCDVKRTFNELLKNFLVRKGLINDEFVNDIMEFIDHWLNDGIKIDDIIYSIKDMIAWASVGPLEDLLIRRARVASVLHLITLADSIAANVLRSGDMKDEGNWIVERVSKGAEPVDINEIKDAINKVMGNAP</sequence>
<organism evidence="2 3">
    <name type="scientific">Vulcanisaeta souniana JCM 11219</name>
    <dbReference type="NCBI Taxonomy" id="1293586"/>
    <lineage>
        <taxon>Archaea</taxon>
        <taxon>Thermoproteota</taxon>
        <taxon>Thermoprotei</taxon>
        <taxon>Thermoproteales</taxon>
        <taxon>Thermoproteaceae</taxon>
        <taxon>Vulcanisaeta</taxon>
    </lineage>
</organism>
<dbReference type="Proteomes" id="UP001060771">
    <property type="component" value="Chromosome"/>
</dbReference>
<evidence type="ECO:0000313" key="4">
    <source>
        <dbReference type="Proteomes" id="UP001060771"/>
    </source>
</evidence>
<reference evidence="4" key="3">
    <citation type="submission" date="2022-09" db="EMBL/GenBank/DDBJ databases">
        <title>Complete genome sequence of Vulcanisaeta souniana.</title>
        <authorList>
            <person name="Kato S."/>
            <person name="Itoh T."/>
            <person name="Ohkuma M."/>
        </authorList>
    </citation>
    <scope>NUCLEOTIDE SEQUENCE [LARGE SCALE GENOMIC DNA]</scope>
    <source>
        <strain evidence="4">JCM 11219</strain>
    </source>
</reference>
<dbReference type="EMBL" id="BMNM01000003">
    <property type="protein sequence ID" value="GGI75892.1"/>
    <property type="molecule type" value="Genomic_DNA"/>
</dbReference>
<dbReference type="GeneID" id="76207127"/>
<reference evidence="2" key="2">
    <citation type="submission" date="2020-09" db="EMBL/GenBank/DDBJ databases">
        <authorList>
            <person name="Sun Q."/>
            <person name="Ohkuma M."/>
        </authorList>
    </citation>
    <scope>NUCLEOTIDE SEQUENCE</scope>
    <source>
        <strain evidence="2">JCM 11219</strain>
    </source>
</reference>
<reference evidence="1" key="4">
    <citation type="journal article" date="2023" name="Microbiol. Resour. Announc.">
        <title>Complete Genome Sequence of Vulcanisaeta souniana Strain IC-059, a Hyperthermophilic Archaeon Isolated from Hot Spring Water in Japan.</title>
        <authorList>
            <person name="Kato S."/>
            <person name="Itoh T."/>
            <person name="Wu L."/>
            <person name="Ma J."/>
            <person name="Ohkuma M."/>
        </authorList>
    </citation>
    <scope>NUCLEOTIDE SEQUENCE</scope>
    <source>
        <strain evidence="1">JCM 11219</strain>
    </source>
</reference>
<dbReference type="EMBL" id="AP026830">
    <property type="protein sequence ID" value="BDR92486.1"/>
    <property type="molecule type" value="Genomic_DNA"/>
</dbReference>
<evidence type="ECO:0000313" key="1">
    <source>
        <dbReference type="EMBL" id="BDR92486.1"/>
    </source>
</evidence>
<dbReference type="AlphaFoldDB" id="A0A830E6B1"/>
<name>A0A830E6B1_9CREN</name>
<dbReference type="Gene3D" id="1.10.3210.30">
    <property type="match status" value="1"/>
</dbReference>
<keyword evidence="4" id="KW-1185">Reference proteome</keyword>
<dbReference type="RefSeq" id="WP_188603022.1">
    <property type="nucleotide sequence ID" value="NZ_AP026830.1"/>
</dbReference>
<evidence type="ECO:0000313" key="3">
    <source>
        <dbReference type="Proteomes" id="UP000657075"/>
    </source>
</evidence>
<dbReference type="OrthoDB" id="386724at2157"/>
<reference evidence="2" key="1">
    <citation type="journal article" date="2014" name="Int. J. Syst. Evol. Microbiol.">
        <title>Complete genome sequence of Corynebacterium casei LMG S-19264T (=DSM 44701T), isolated from a smear-ripened cheese.</title>
        <authorList>
            <consortium name="US DOE Joint Genome Institute (JGI-PGF)"/>
            <person name="Walter F."/>
            <person name="Albersmeier A."/>
            <person name="Kalinowski J."/>
            <person name="Ruckert C."/>
        </authorList>
    </citation>
    <scope>NUCLEOTIDE SEQUENCE</scope>
    <source>
        <strain evidence="2">JCM 11219</strain>
    </source>
</reference>
<gene>
    <name evidence="2" type="ORF">GCM10007112_10880</name>
    <name evidence="1" type="ORF">Vsou_15790</name>
</gene>
<evidence type="ECO:0008006" key="5">
    <source>
        <dbReference type="Google" id="ProtNLM"/>
    </source>
</evidence>
<accession>A0A830E6B1</accession>
<evidence type="ECO:0000313" key="2">
    <source>
        <dbReference type="EMBL" id="GGI75892.1"/>
    </source>
</evidence>